<protein>
    <recommendedName>
        <fullName evidence="5 12">Cytidine deaminase</fullName>
        <ecNumber evidence="4 12">3.5.4.5</ecNumber>
    </recommendedName>
    <alternativeName>
        <fullName evidence="9 12">Cytidine aminohydrolase</fullName>
    </alternativeName>
</protein>
<comment type="cofactor">
    <cofactor evidence="1 12">
        <name>Zn(2+)</name>
        <dbReference type="ChEBI" id="CHEBI:29105"/>
    </cofactor>
</comment>
<evidence type="ECO:0000256" key="12">
    <source>
        <dbReference type="RuleBase" id="RU364006"/>
    </source>
</evidence>
<dbReference type="EC" id="3.5.4.5" evidence="4 12"/>
<comment type="function">
    <text evidence="2 12">This enzyme scavenges exogenous and endogenous cytidine and 2'-deoxycytidine for UMP synthesis.</text>
</comment>
<dbReference type="InterPro" id="IPR016192">
    <property type="entry name" value="APOBEC/CMP_deaminase_Zn-bd"/>
</dbReference>
<dbReference type="EMBL" id="JAMZFW010000004">
    <property type="protein sequence ID" value="MCP1101533.1"/>
    <property type="molecule type" value="Genomic_DNA"/>
</dbReference>
<organism evidence="14 15">
    <name type="scientific">Aequitasia blattaphilus</name>
    <dbReference type="NCBI Taxonomy" id="2949332"/>
    <lineage>
        <taxon>Bacteria</taxon>
        <taxon>Bacillati</taxon>
        <taxon>Bacillota</taxon>
        <taxon>Clostridia</taxon>
        <taxon>Lachnospirales</taxon>
        <taxon>Lachnospiraceae</taxon>
        <taxon>Aequitasia</taxon>
    </lineage>
</organism>
<evidence type="ECO:0000313" key="14">
    <source>
        <dbReference type="EMBL" id="MCP1101533.1"/>
    </source>
</evidence>
<dbReference type="GO" id="GO:0004126">
    <property type="term" value="F:cytidine deaminase activity"/>
    <property type="evidence" value="ECO:0007669"/>
    <property type="project" value="UniProtKB-EC"/>
</dbReference>
<reference evidence="14 15" key="1">
    <citation type="journal article" date="2022" name="Genome Biol. Evol.">
        <title>Host diet, physiology and behaviors set the stage for Lachnospiraceae cladogenesis.</title>
        <authorList>
            <person name="Vera-Ponce De Leon A."/>
            <person name="Schneider M."/>
            <person name="Jahnes B.C."/>
            <person name="Sadowski V."/>
            <person name="Camuy-Velez L.A."/>
            <person name="Duan J."/>
            <person name="Sabree Z.L."/>
        </authorList>
    </citation>
    <scope>NUCLEOTIDE SEQUENCE [LARGE SCALE GENOMIC DNA]</scope>
    <source>
        <strain evidence="14 15">PAL113</strain>
    </source>
</reference>
<dbReference type="InterPro" id="IPR016193">
    <property type="entry name" value="Cytidine_deaminase-like"/>
</dbReference>
<dbReference type="SUPFAM" id="SSF53927">
    <property type="entry name" value="Cytidine deaminase-like"/>
    <property type="match status" value="1"/>
</dbReference>
<evidence type="ECO:0000313" key="15">
    <source>
        <dbReference type="Proteomes" id="UP001523566"/>
    </source>
</evidence>
<keyword evidence="7 12" id="KW-0378">Hydrolase</keyword>
<dbReference type="PANTHER" id="PTHR11644:SF2">
    <property type="entry name" value="CYTIDINE DEAMINASE"/>
    <property type="match status" value="1"/>
</dbReference>
<comment type="similarity">
    <text evidence="3 12">Belongs to the cytidine and deoxycytidylate deaminase family.</text>
</comment>
<evidence type="ECO:0000256" key="3">
    <source>
        <dbReference type="ARBA" id="ARBA00006576"/>
    </source>
</evidence>
<gene>
    <name evidence="14" type="primary">cdd</name>
    <name evidence="14" type="ORF">NK125_03780</name>
</gene>
<sequence>MENSYSPYSGFQVGAAVLTKEGSIFKGTNIENAAYSPTICAERVAIAKAVSEGHKEFAAIAVTAKNSEGEEVMASPCGVCRQVMSEFCQDDFQIFLEEKGEIKEYSLAQILPLRFVKEVL</sequence>
<dbReference type="InterPro" id="IPR006262">
    <property type="entry name" value="Cyt_deam_tetra"/>
</dbReference>
<accession>A0ABT1E6S0</accession>
<dbReference type="InterPro" id="IPR002125">
    <property type="entry name" value="CMP_dCMP_dom"/>
</dbReference>
<dbReference type="CDD" id="cd01283">
    <property type="entry name" value="cytidine_deaminase"/>
    <property type="match status" value="1"/>
</dbReference>
<comment type="catalytic activity">
    <reaction evidence="10 12">
        <text>2'-deoxycytidine + H2O + H(+) = 2'-deoxyuridine + NH4(+)</text>
        <dbReference type="Rhea" id="RHEA:13433"/>
        <dbReference type="ChEBI" id="CHEBI:15377"/>
        <dbReference type="ChEBI" id="CHEBI:15378"/>
        <dbReference type="ChEBI" id="CHEBI:15698"/>
        <dbReference type="ChEBI" id="CHEBI:16450"/>
        <dbReference type="ChEBI" id="CHEBI:28938"/>
        <dbReference type="EC" id="3.5.4.5"/>
    </reaction>
</comment>
<evidence type="ECO:0000259" key="13">
    <source>
        <dbReference type="PROSITE" id="PS51747"/>
    </source>
</evidence>
<dbReference type="PANTHER" id="PTHR11644">
    <property type="entry name" value="CYTIDINE DEAMINASE"/>
    <property type="match status" value="1"/>
</dbReference>
<dbReference type="InterPro" id="IPR050202">
    <property type="entry name" value="Cyt/Deoxycyt_deaminase"/>
</dbReference>
<dbReference type="Proteomes" id="UP001523566">
    <property type="component" value="Unassembled WGS sequence"/>
</dbReference>
<evidence type="ECO:0000256" key="10">
    <source>
        <dbReference type="ARBA" id="ARBA00049252"/>
    </source>
</evidence>
<evidence type="ECO:0000256" key="2">
    <source>
        <dbReference type="ARBA" id="ARBA00003949"/>
    </source>
</evidence>
<evidence type="ECO:0000256" key="8">
    <source>
        <dbReference type="ARBA" id="ARBA00022833"/>
    </source>
</evidence>
<dbReference type="NCBIfam" id="NF004064">
    <property type="entry name" value="PRK05578.1"/>
    <property type="match status" value="1"/>
</dbReference>
<dbReference type="NCBIfam" id="TIGR01354">
    <property type="entry name" value="cyt_deam_tetra"/>
    <property type="match status" value="1"/>
</dbReference>
<proteinExistence type="inferred from homology"/>
<keyword evidence="8 12" id="KW-0862">Zinc</keyword>
<name>A0ABT1E6S0_9FIRM</name>
<evidence type="ECO:0000256" key="6">
    <source>
        <dbReference type="ARBA" id="ARBA00022723"/>
    </source>
</evidence>
<dbReference type="Gene3D" id="3.40.140.10">
    <property type="entry name" value="Cytidine Deaminase, domain 2"/>
    <property type="match status" value="1"/>
</dbReference>
<evidence type="ECO:0000256" key="7">
    <source>
        <dbReference type="ARBA" id="ARBA00022801"/>
    </source>
</evidence>
<evidence type="ECO:0000256" key="11">
    <source>
        <dbReference type="ARBA" id="ARBA00049558"/>
    </source>
</evidence>
<feature type="domain" description="CMP/dCMP-type deaminase" evidence="13">
    <location>
        <begin position="1"/>
        <end position="118"/>
    </location>
</feature>
<dbReference type="PROSITE" id="PS00903">
    <property type="entry name" value="CYT_DCMP_DEAMINASES_1"/>
    <property type="match status" value="1"/>
</dbReference>
<evidence type="ECO:0000256" key="4">
    <source>
        <dbReference type="ARBA" id="ARBA00012783"/>
    </source>
</evidence>
<evidence type="ECO:0000256" key="9">
    <source>
        <dbReference type="ARBA" id="ARBA00032005"/>
    </source>
</evidence>
<keyword evidence="6 12" id="KW-0479">Metal-binding</keyword>
<comment type="catalytic activity">
    <reaction evidence="11 12">
        <text>cytidine + H2O + H(+) = uridine + NH4(+)</text>
        <dbReference type="Rhea" id="RHEA:16069"/>
        <dbReference type="ChEBI" id="CHEBI:15377"/>
        <dbReference type="ChEBI" id="CHEBI:15378"/>
        <dbReference type="ChEBI" id="CHEBI:16704"/>
        <dbReference type="ChEBI" id="CHEBI:17562"/>
        <dbReference type="ChEBI" id="CHEBI:28938"/>
        <dbReference type="EC" id="3.5.4.5"/>
    </reaction>
</comment>
<comment type="caution">
    <text evidence="14">The sequence shown here is derived from an EMBL/GenBank/DDBJ whole genome shotgun (WGS) entry which is preliminary data.</text>
</comment>
<evidence type="ECO:0000256" key="5">
    <source>
        <dbReference type="ARBA" id="ARBA00018266"/>
    </source>
</evidence>
<evidence type="ECO:0000256" key="1">
    <source>
        <dbReference type="ARBA" id="ARBA00001947"/>
    </source>
</evidence>
<dbReference type="Pfam" id="PF00383">
    <property type="entry name" value="dCMP_cyt_deam_1"/>
    <property type="match status" value="1"/>
</dbReference>
<keyword evidence="15" id="KW-1185">Reference proteome</keyword>
<dbReference type="PROSITE" id="PS51747">
    <property type="entry name" value="CYT_DCMP_DEAMINASES_2"/>
    <property type="match status" value="1"/>
</dbReference>